<dbReference type="GO" id="GO:0016491">
    <property type="term" value="F:oxidoreductase activity"/>
    <property type="evidence" value="ECO:0007669"/>
    <property type="project" value="InterPro"/>
</dbReference>
<dbReference type="PANTHER" id="PTHR11474">
    <property type="entry name" value="TYROSINASE FAMILY MEMBER"/>
    <property type="match status" value="1"/>
</dbReference>
<dbReference type="InterPro" id="IPR050316">
    <property type="entry name" value="Tyrosinase/Hemocyanin"/>
</dbReference>
<keyword evidence="2" id="KW-0186">Copper</keyword>
<evidence type="ECO:0000256" key="4">
    <source>
        <dbReference type="SAM" id="SignalP"/>
    </source>
</evidence>
<gene>
    <name evidence="6" type="ORF">B0I35DRAFT_357532</name>
</gene>
<dbReference type="PROSITE" id="PS00498">
    <property type="entry name" value="TYROSINASE_2"/>
    <property type="match status" value="1"/>
</dbReference>
<dbReference type="InterPro" id="IPR002227">
    <property type="entry name" value="Tyrosinase_Cu-bd"/>
</dbReference>
<feature type="signal peptide" evidence="4">
    <location>
        <begin position="1"/>
        <end position="16"/>
    </location>
</feature>
<evidence type="ECO:0000256" key="3">
    <source>
        <dbReference type="SAM" id="MobiDB-lite"/>
    </source>
</evidence>
<dbReference type="GO" id="GO:0046872">
    <property type="term" value="F:metal ion binding"/>
    <property type="evidence" value="ECO:0007669"/>
    <property type="project" value="UniProtKB-KW"/>
</dbReference>
<dbReference type="PRINTS" id="PR00092">
    <property type="entry name" value="TYROSINASE"/>
</dbReference>
<name>A0A8K0WNC5_9HYPO</name>
<feature type="region of interest" description="Disordered" evidence="3">
    <location>
        <begin position="281"/>
        <end position="302"/>
    </location>
</feature>
<proteinExistence type="predicted"/>
<evidence type="ECO:0000259" key="5">
    <source>
        <dbReference type="PROSITE" id="PS00498"/>
    </source>
</evidence>
<protein>
    <recommendedName>
        <fullName evidence="5">Tyrosinase copper-binding domain-containing protein</fullName>
    </recommendedName>
</protein>
<keyword evidence="4" id="KW-0732">Signal</keyword>
<organism evidence="6 7">
    <name type="scientific">Stachybotrys elegans</name>
    <dbReference type="NCBI Taxonomy" id="80388"/>
    <lineage>
        <taxon>Eukaryota</taxon>
        <taxon>Fungi</taxon>
        <taxon>Dikarya</taxon>
        <taxon>Ascomycota</taxon>
        <taxon>Pezizomycotina</taxon>
        <taxon>Sordariomycetes</taxon>
        <taxon>Hypocreomycetidae</taxon>
        <taxon>Hypocreales</taxon>
        <taxon>Stachybotryaceae</taxon>
        <taxon>Stachybotrys</taxon>
    </lineage>
</organism>
<evidence type="ECO:0000256" key="2">
    <source>
        <dbReference type="ARBA" id="ARBA00023008"/>
    </source>
</evidence>
<evidence type="ECO:0000256" key="1">
    <source>
        <dbReference type="ARBA" id="ARBA00022723"/>
    </source>
</evidence>
<keyword evidence="7" id="KW-1185">Reference proteome</keyword>
<evidence type="ECO:0000313" key="7">
    <source>
        <dbReference type="Proteomes" id="UP000813444"/>
    </source>
</evidence>
<accession>A0A8K0WNC5</accession>
<dbReference type="PANTHER" id="PTHR11474:SF126">
    <property type="entry name" value="TYROSINASE-LIKE PROTEIN TYR-1-RELATED"/>
    <property type="match status" value="1"/>
</dbReference>
<comment type="caution">
    <text evidence="6">The sequence shown here is derived from an EMBL/GenBank/DDBJ whole genome shotgun (WGS) entry which is preliminary data.</text>
</comment>
<reference evidence="6" key="1">
    <citation type="journal article" date="2021" name="Nat. Commun.">
        <title>Genetic determinants of endophytism in the Arabidopsis root mycobiome.</title>
        <authorList>
            <person name="Mesny F."/>
            <person name="Miyauchi S."/>
            <person name="Thiergart T."/>
            <person name="Pickel B."/>
            <person name="Atanasova L."/>
            <person name="Karlsson M."/>
            <person name="Huettel B."/>
            <person name="Barry K.W."/>
            <person name="Haridas S."/>
            <person name="Chen C."/>
            <person name="Bauer D."/>
            <person name="Andreopoulos W."/>
            <person name="Pangilinan J."/>
            <person name="LaButti K."/>
            <person name="Riley R."/>
            <person name="Lipzen A."/>
            <person name="Clum A."/>
            <person name="Drula E."/>
            <person name="Henrissat B."/>
            <person name="Kohler A."/>
            <person name="Grigoriev I.V."/>
            <person name="Martin F.M."/>
            <person name="Hacquard S."/>
        </authorList>
    </citation>
    <scope>NUCLEOTIDE SEQUENCE</scope>
    <source>
        <strain evidence="6">MPI-CAGE-CH-0235</strain>
    </source>
</reference>
<dbReference type="AlphaFoldDB" id="A0A8K0WNC5"/>
<keyword evidence="1" id="KW-0479">Metal-binding</keyword>
<dbReference type="SUPFAM" id="SSF48056">
    <property type="entry name" value="Di-copper centre-containing domain"/>
    <property type="match status" value="1"/>
</dbReference>
<dbReference type="Gene3D" id="1.10.1280.10">
    <property type="entry name" value="Di-copper center containing domain from catechol oxidase"/>
    <property type="match status" value="1"/>
</dbReference>
<dbReference type="OrthoDB" id="6132182at2759"/>
<dbReference type="Pfam" id="PF00264">
    <property type="entry name" value="Tyrosinase"/>
    <property type="match status" value="1"/>
</dbReference>
<dbReference type="InterPro" id="IPR008922">
    <property type="entry name" value="Di-copper_centre_dom_sf"/>
</dbReference>
<sequence length="339" mass="37877">MHFAQLLPLFAGLAAAAALPRAESTVCANPVKRVEFRTLDATLRKQYTDAVMCLTTKPSSIGLKTSLYDDFTYVHTHLSRDIHYVAQFLPWHRYFTHLYHKQLQACGYTGPMVYWDWTLDTKDVAGSDFWDPVNGVGGNGGDETEKTNDGREWKCLVDGPFKDIRPAYSNLVAAEHCLSRDFFDGENRPGTMRASGYTPEVIADMNKLPDFESFEFRLENIPHGSIHSAVGGQMGDLGPSSSPNDPIFFMHHCQVDRLWTLWQQQNLEVRLKDYAGIRERLETPGSGNGTADGNSTQDEIPNPRAALTDMMPFMGLTGAEDLAVSAVMDTNSELLCYTY</sequence>
<dbReference type="EMBL" id="JAGPNK010000011">
    <property type="protein sequence ID" value="KAH7311246.1"/>
    <property type="molecule type" value="Genomic_DNA"/>
</dbReference>
<feature type="domain" description="Tyrosinase copper-binding" evidence="5">
    <location>
        <begin position="245"/>
        <end position="256"/>
    </location>
</feature>
<evidence type="ECO:0000313" key="6">
    <source>
        <dbReference type="EMBL" id="KAH7311246.1"/>
    </source>
</evidence>
<dbReference type="Proteomes" id="UP000813444">
    <property type="component" value="Unassembled WGS sequence"/>
</dbReference>
<feature type="chain" id="PRO_5035422991" description="Tyrosinase copper-binding domain-containing protein" evidence="4">
    <location>
        <begin position="17"/>
        <end position="339"/>
    </location>
</feature>
<feature type="compositionally biased region" description="Polar residues" evidence="3">
    <location>
        <begin position="289"/>
        <end position="299"/>
    </location>
</feature>